<comment type="caution">
    <text evidence="1">The sequence shown here is derived from an EMBL/GenBank/DDBJ whole genome shotgun (WGS) entry which is preliminary data.</text>
</comment>
<dbReference type="Proteomes" id="UP000237347">
    <property type="component" value="Unassembled WGS sequence"/>
</dbReference>
<feature type="non-terminal residue" evidence="1">
    <location>
        <position position="1"/>
    </location>
</feature>
<accession>A0AAW0JRQ5</accession>
<proteinExistence type="predicted"/>
<name>A0AAW0JRQ5_QUESU</name>
<dbReference type="PANTHER" id="PTHR48040:SF60">
    <property type="entry name" value="ABC TRANSPORTER DOMAIN-CONTAINING PROTEIN"/>
    <property type="match status" value="1"/>
</dbReference>
<reference evidence="1 2" key="1">
    <citation type="journal article" date="2018" name="Sci. Data">
        <title>The draft genome sequence of cork oak.</title>
        <authorList>
            <person name="Ramos A.M."/>
            <person name="Usie A."/>
            <person name="Barbosa P."/>
            <person name="Barros P.M."/>
            <person name="Capote T."/>
            <person name="Chaves I."/>
            <person name="Simoes F."/>
            <person name="Abreu I."/>
            <person name="Carrasquinho I."/>
            <person name="Faro C."/>
            <person name="Guimaraes J.B."/>
            <person name="Mendonca D."/>
            <person name="Nobrega F."/>
            <person name="Rodrigues L."/>
            <person name="Saibo N.J.M."/>
            <person name="Varela M.C."/>
            <person name="Egas C."/>
            <person name="Matos J."/>
            <person name="Miguel C.M."/>
            <person name="Oliveira M.M."/>
            <person name="Ricardo C.P."/>
            <person name="Goncalves S."/>
        </authorList>
    </citation>
    <scope>NUCLEOTIDE SEQUENCE [LARGE SCALE GENOMIC DNA]</scope>
    <source>
        <strain evidence="2">cv. HL8</strain>
    </source>
</reference>
<gene>
    <name evidence="1" type="primary">ABCG34_3</name>
    <name evidence="1" type="ORF">CFP56_029465</name>
</gene>
<evidence type="ECO:0000313" key="2">
    <source>
        <dbReference type="Proteomes" id="UP000237347"/>
    </source>
</evidence>
<sequence length="115" mass="12370">AVLGLIKLLPSKKRAVKILCDNALLLRPPRSGKTTLLQILAGNRDKDLKVCVISCSLSLGQCLWLCYPEIDAFMKATAMAGQETSLVTDYVLKTLGLDICADIMAGDEMTRGISG</sequence>
<dbReference type="AlphaFoldDB" id="A0AAW0JRQ5"/>
<evidence type="ECO:0000313" key="1">
    <source>
        <dbReference type="EMBL" id="KAK7829402.1"/>
    </source>
</evidence>
<protein>
    <submittedName>
        <fullName evidence="1">Abc transporter g family member 34</fullName>
    </submittedName>
</protein>
<dbReference type="PANTHER" id="PTHR48040">
    <property type="entry name" value="PLEIOTROPIC DRUG RESISTANCE PROTEIN 1-LIKE ISOFORM X1"/>
    <property type="match status" value="1"/>
</dbReference>
<dbReference type="EMBL" id="PKMF04000483">
    <property type="protein sequence ID" value="KAK7829402.1"/>
    <property type="molecule type" value="Genomic_DNA"/>
</dbReference>
<organism evidence="1 2">
    <name type="scientific">Quercus suber</name>
    <name type="common">Cork oak</name>
    <dbReference type="NCBI Taxonomy" id="58331"/>
    <lineage>
        <taxon>Eukaryota</taxon>
        <taxon>Viridiplantae</taxon>
        <taxon>Streptophyta</taxon>
        <taxon>Embryophyta</taxon>
        <taxon>Tracheophyta</taxon>
        <taxon>Spermatophyta</taxon>
        <taxon>Magnoliopsida</taxon>
        <taxon>eudicotyledons</taxon>
        <taxon>Gunneridae</taxon>
        <taxon>Pentapetalae</taxon>
        <taxon>rosids</taxon>
        <taxon>fabids</taxon>
        <taxon>Fagales</taxon>
        <taxon>Fagaceae</taxon>
        <taxon>Quercus</taxon>
    </lineage>
</organism>
<keyword evidence="2" id="KW-1185">Reference proteome</keyword>